<dbReference type="FunFam" id="2.130.10.10:FF:000929">
    <property type="entry name" value="Ribosomal assembly complex component Ipi3"/>
    <property type="match status" value="1"/>
</dbReference>
<keyword evidence="4" id="KW-0677">Repeat</keyword>
<dbReference type="GO" id="GO:0006364">
    <property type="term" value="P:rRNA processing"/>
    <property type="evidence" value="ECO:0007669"/>
    <property type="project" value="UniProtKB-UniRule"/>
</dbReference>
<keyword evidence="6" id="KW-0698">rRNA processing</keyword>
<evidence type="ECO:0000313" key="7">
    <source>
        <dbReference type="EMBL" id="ROT35452.1"/>
    </source>
</evidence>
<feature type="repeat" description="WD" evidence="5">
    <location>
        <begin position="125"/>
        <end position="154"/>
    </location>
</feature>
<dbReference type="InterPro" id="IPR036322">
    <property type="entry name" value="WD40_repeat_dom_sf"/>
</dbReference>
<dbReference type="STRING" id="1314773.A0A3N2PLQ6"/>
<sequence>MLSEEFYSSVCGPPVAPNTAVSKDVGIYCHALTPSYAVKSTFKKSSAPPSGLALGPSHVFAAQQDKSQVHVYSRARGNQEVTVTFPERVRRLALAGDVLAVGTAEGSLILWETCTGRLITTPPCHVQPVSCVATTPHHVLTGSEDSNIHVWTLSRLLERNAATELEPDLTLSNHRGAITALALNESASPETSICVSASKDKTCVLWNYQTGEPLRTLLFPSVPRCVAIDPGSRAVFVCTEDGSLYLVELFGDKPLIGRHSAEVSSTVVQVTSPLGVADPDMGPASCLALSHDGTTVLTGHTKGKIMQWQLTENGHPTELADLNASVTNLIFAPLLQAPAPTRPAAVVKPSLGEARYAFTSQLETDLGEEETRFDAMLHGPGFPEDLLEKAVLSFTEPPPQAAANDGEAQKQTEELWQIINEQRALQKATLQKYVEAKSSQA</sequence>
<dbReference type="Gene3D" id="2.130.10.10">
    <property type="entry name" value="YVTN repeat-like/Quinoprotein amine dehydrogenase"/>
    <property type="match status" value="2"/>
</dbReference>
<dbReference type="PROSITE" id="PS50082">
    <property type="entry name" value="WD_REPEATS_2"/>
    <property type="match status" value="2"/>
</dbReference>
<dbReference type="AlphaFoldDB" id="A0A3N2PLQ6"/>
<dbReference type="GO" id="GO:0006261">
    <property type="term" value="P:DNA-templated DNA replication"/>
    <property type="evidence" value="ECO:0007669"/>
    <property type="project" value="TreeGrafter"/>
</dbReference>
<dbReference type="GO" id="GO:0120330">
    <property type="term" value="C:rixosome complex"/>
    <property type="evidence" value="ECO:0007669"/>
    <property type="project" value="UniProtKB-UniRule"/>
</dbReference>
<comment type="subcellular location">
    <subcellularLocation>
        <location evidence="6">Nucleus</location>
    </subcellularLocation>
</comment>
<gene>
    <name evidence="7" type="ORF">SODALDRAFT_283708</name>
</gene>
<keyword evidence="6" id="KW-0539">Nucleus</keyword>
<comment type="similarity">
    <text evidence="2 6">Belongs to the WD repeat IPI3/WDR18 family.</text>
</comment>
<dbReference type="OrthoDB" id="756370at2759"/>
<keyword evidence="8" id="KW-1185">Reference proteome</keyword>
<dbReference type="Proteomes" id="UP000272025">
    <property type="component" value="Unassembled WGS sequence"/>
</dbReference>
<dbReference type="InterPro" id="IPR015943">
    <property type="entry name" value="WD40/YVTN_repeat-like_dom_sf"/>
</dbReference>
<dbReference type="PANTHER" id="PTHR18763">
    <property type="entry name" value="WD-REPEAT PROTEIN 18"/>
    <property type="match status" value="1"/>
</dbReference>
<proteinExistence type="inferred from homology"/>
<evidence type="ECO:0000256" key="5">
    <source>
        <dbReference type="PROSITE-ProRule" id="PRU00221"/>
    </source>
</evidence>
<feature type="repeat" description="WD" evidence="5">
    <location>
        <begin position="171"/>
        <end position="216"/>
    </location>
</feature>
<keyword evidence="3 5" id="KW-0853">WD repeat</keyword>
<evidence type="ECO:0000256" key="3">
    <source>
        <dbReference type="ARBA" id="ARBA00022574"/>
    </source>
</evidence>
<dbReference type="InterPro" id="IPR045227">
    <property type="entry name" value="WDR18/Ipi3/RID3"/>
</dbReference>
<dbReference type="PANTHER" id="PTHR18763:SF0">
    <property type="entry name" value="WD REPEAT-CONTAINING PROTEIN 18"/>
    <property type="match status" value="1"/>
</dbReference>
<dbReference type="SMART" id="SM00320">
    <property type="entry name" value="WD40"/>
    <property type="match status" value="5"/>
</dbReference>
<dbReference type="GO" id="GO:0005656">
    <property type="term" value="C:nuclear pre-replicative complex"/>
    <property type="evidence" value="ECO:0007669"/>
    <property type="project" value="TreeGrafter"/>
</dbReference>
<comment type="function">
    <text evidence="1 6">Component of the RIX1 complex required for processing of ITS2 sequences from 35S pre-rRNA.</text>
</comment>
<dbReference type="RefSeq" id="XP_028463258.1">
    <property type="nucleotide sequence ID" value="XM_028608429.1"/>
</dbReference>
<accession>A0A3N2PLQ6</accession>
<evidence type="ECO:0000313" key="8">
    <source>
        <dbReference type="Proteomes" id="UP000272025"/>
    </source>
</evidence>
<dbReference type="GeneID" id="39576907"/>
<dbReference type="InterPro" id="IPR001680">
    <property type="entry name" value="WD40_rpt"/>
</dbReference>
<comment type="subunit">
    <text evidence="6">Component of the RIX1 complex, composed of IPI1, RIX1/IPI2 and IPI3 in a 1:2:2 stoichiometry. The complex interacts (via RIX1) with MDN1 (via its hexameric AAA ATPase ring) and the pre-60S ribosome particles.</text>
</comment>
<dbReference type="Pfam" id="PF00400">
    <property type="entry name" value="WD40"/>
    <property type="match status" value="2"/>
</dbReference>
<dbReference type="EMBL" id="ML119061">
    <property type="protein sequence ID" value="ROT35452.1"/>
    <property type="molecule type" value="Genomic_DNA"/>
</dbReference>
<protein>
    <recommendedName>
        <fullName evidence="6">Pre-rRNA-processing protein IPI3</fullName>
    </recommendedName>
</protein>
<reference evidence="7 8" key="1">
    <citation type="journal article" date="2018" name="Mol. Ecol.">
        <title>The obligate alkalophilic soda-lake fungus Sodiomyces alkalinus has shifted to a protein diet.</title>
        <authorList>
            <person name="Grum-Grzhimaylo A.A."/>
            <person name="Falkoski D.L."/>
            <person name="van den Heuvel J."/>
            <person name="Valero-Jimenez C.A."/>
            <person name="Min B."/>
            <person name="Choi I.G."/>
            <person name="Lipzen A."/>
            <person name="Daum C.G."/>
            <person name="Aanen D.K."/>
            <person name="Tsang A."/>
            <person name="Henrissat B."/>
            <person name="Bilanenko E.N."/>
            <person name="de Vries R.P."/>
            <person name="van Kan J.A.L."/>
            <person name="Grigoriev I.V."/>
            <person name="Debets A.J.M."/>
        </authorList>
    </citation>
    <scope>NUCLEOTIDE SEQUENCE [LARGE SCALE GENOMIC DNA]</scope>
    <source>
        <strain evidence="7 8">F11</strain>
    </source>
</reference>
<evidence type="ECO:0000256" key="6">
    <source>
        <dbReference type="RuleBase" id="RU369067"/>
    </source>
</evidence>
<dbReference type="SUPFAM" id="SSF50978">
    <property type="entry name" value="WD40 repeat-like"/>
    <property type="match status" value="1"/>
</dbReference>
<name>A0A3N2PLQ6_SODAK</name>
<evidence type="ECO:0000256" key="4">
    <source>
        <dbReference type="ARBA" id="ARBA00022737"/>
    </source>
</evidence>
<organism evidence="7 8">
    <name type="scientific">Sodiomyces alkalinus (strain CBS 110278 / VKM F-3762 / F11)</name>
    <name type="common">Alkaliphilic filamentous fungus</name>
    <dbReference type="NCBI Taxonomy" id="1314773"/>
    <lineage>
        <taxon>Eukaryota</taxon>
        <taxon>Fungi</taxon>
        <taxon>Dikarya</taxon>
        <taxon>Ascomycota</taxon>
        <taxon>Pezizomycotina</taxon>
        <taxon>Sordariomycetes</taxon>
        <taxon>Hypocreomycetidae</taxon>
        <taxon>Glomerellales</taxon>
        <taxon>Plectosphaerellaceae</taxon>
        <taxon>Sodiomyces</taxon>
    </lineage>
</organism>
<evidence type="ECO:0000256" key="1">
    <source>
        <dbReference type="ARBA" id="ARBA00002355"/>
    </source>
</evidence>
<evidence type="ECO:0000256" key="2">
    <source>
        <dbReference type="ARBA" id="ARBA00010143"/>
    </source>
</evidence>